<keyword evidence="9" id="KW-0456">Lyase</keyword>
<dbReference type="AlphaFoldDB" id="A0A6V7U5Y9"/>
<evidence type="ECO:0000256" key="4">
    <source>
        <dbReference type="ARBA" id="ARBA00006463"/>
    </source>
</evidence>
<dbReference type="OrthoDB" id="441042at2759"/>
<accession>A0A6V7U5Y9</accession>
<evidence type="ECO:0000256" key="11">
    <source>
        <dbReference type="ARBA" id="ARBA00039895"/>
    </source>
</evidence>
<comment type="caution">
    <text evidence="13">The sequence shown here is derived from an EMBL/GenBank/DDBJ whole genome shotgun (WGS) entry which is preliminary data.</text>
</comment>
<evidence type="ECO:0000313" key="14">
    <source>
        <dbReference type="Proteomes" id="UP000580250"/>
    </source>
</evidence>
<keyword evidence="7 12" id="KW-0732">Signal</keyword>
<comment type="subcellular location">
    <subcellularLocation>
        <location evidence="3">Secreted</location>
    </subcellularLocation>
</comment>
<dbReference type="Gene3D" id="2.160.20.10">
    <property type="entry name" value="Single-stranded right-handed beta-helix, Pectin lyase-like"/>
    <property type="match status" value="1"/>
</dbReference>
<dbReference type="GO" id="GO:0045490">
    <property type="term" value="P:pectin catabolic process"/>
    <property type="evidence" value="ECO:0007669"/>
    <property type="project" value="TreeGrafter"/>
</dbReference>
<feature type="signal peptide" evidence="12">
    <location>
        <begin position="1"/>
        <end position="22"/>
    </location>
</feature>
<organism evidence="13 14">
    <name type="scientific">Meloidogyne enterolobii</name>
    <name type="common">Root-knot nematode worm</name>
    <name type="synonym">Meloidogyne mayaguensis</name>
    <dbReference type="NCBI Taxonomy" id="390850"/>
    <lineage>
        <taxon>Eukaryota</taxon>
        <taxon>Metazoa</taxon>
        <taxon>Ecdysozoa</taxon>
        <taxon>Nematoda</taxon>
        <taxon>Chromadorea</taxon>
        <taxon>Rhabditida</taxon>
        <taxon>Tylenchina</taxon>
        <taxon>Tylenchomorpha</taxon>
        <taxon>Tylenchoidea</taxon>
        <taxon>Meloidogynidae</taxon>
        <taxon>Meloidogyninae</taxon>
        <taxon>Meloidogyne</taxon>
    </lineage>
</organism>
<dbReference type="InterPro" id="IPR011050">
    <property type="entry name" value="Pectin_lyase_fold/virulence"/>
</dbReference>
<dbReference type="GO" id="GO:0030570">
    <property type="term" value="F:pectate lyase activity"/>
    <property type="evidence" value="ECO:0007669"/>
    <property type="project" value="UniProtKB-EC"/>
</dbReference>
<evidence type="ECO:0000256" key="6">
    <source>
        <dbReference type="ARBA" id="ARBA00022525"/>
    </source>
</evidence>
<evidence type="ECO:0000256" key="10">
    <source>
        <dbReference type="ARBA" id="ARBA00025679"/>
    </source>
</evidence>
<keyword evidence="6" id="KW-0964">Secreted</keyword>
<evidence type="ECO:0000256" key="2">
    <source>
        <dbReference type="ARBA" id="ARBA00001913"/>
    </source>
</evidence>
<evidence type="ECO:0000256" key="7">
    <source>
        <dbReference type="ARBA" id="ARBA00022729"/>
    </source>
</evidence>
<comment type="catalytic activity">
    <reaction evidence="1">
        <text>Eliminative cleavage of (1-&gt;4)-alpha-D-galacturonan to give oligosaccharides with 4-deoxy-alpha-D-galact-4-enuronosyl groups at their non-reducing ends.</text>
        <dbReference type="EC" id="4.2.2.2"/>
    </reaction>
</comment>
<dbReference type="Proteomes" id="UP000580250">
    <property type="component" value="Unassembled WGS sequence"/>
</dbReference>
<evidence type="ECO:0000313" key="13">
    <source>
        <dbReference type="EMBL" id="CAD2146976.1"/>
    </source>
</evidence>
<comment type="function">
    <text evidence="10">Pectinolytic enzyme consist of four classes of enzymes: pectin lyase, polygalacturonase, pectin methylesterase and rhamnogalacturonase. Among pectinolytic enzymes, pectin lyase is the most important in depolymerization of pectin, since it cleaves internal glycosidic bonds of highly methylated pectins. Favors pectate, the anion, over pectin, the methyl ester.</text>
</comment>
<dbReference type="EMBL" id="CAJEWN010000038">
    <property type="protein sequence ID" value="CAD2146976.1"/>
    <property type="molecule type" value="Genomic_DNA"/>
</dbReference>
<dbReference type="PANTHER" id="PTHR33407:SF9">
    <property type="entry name" value="PECTATE LYASE F-RELATED"/>
    <property type="match status" value="1"/>
</dbReference>
<dbReference type="GO" id="GO:0005576">
    <property type="term" value="C:extracellular region"/>
    <property type="evidence" value="ECO:0007669"/>
    <property type="project" value="UniProtKB-SubCell"/>
</dbReference>
<name>A0A6V7U5Y9_MELEN</name>
<dbReference type="InterPro" id="IPR012334">
    <property type="entry name" value="Pectin_lyas_fold"/>
</dbReference>
<evidence type="ECO:0000256" key="12">
    <source>
        <dbReference type="SAM" id="SignalP"/>
    </source>
</evidence>
<sequence>MSFLKITFSTLLLSLLGTNILGFGPCDRMKCKNRVLNDTLFVDKDYDCGYTRLIPNRNKIGYGGKNEHQKPVVQISNGATLSNCIIGARKNYKAADGIHCVGNCKIKNVYHEKVGEDAITLLGTDPNSQYIIDGGGAQNANGKVVQFDGAGTLTIRNFYMKNVYAGIASCGNCLKQYRNRRINVENLIVENLTKGQFIVGVNGNYGDKATLKNITIKGKSKRQVYPCKIFDGNNQGKDSPVRSMQPDKDHCILIDKLHISADDTKK</sequence>
<evidence type="ECO:0000256" key="9">
    <source>
        <dbReference type="ARBA" id="ARBA00023239"/>
    </source>
</evidence>
<comment type="similarity">
    <text evidence="4">Belongs to the polysaccharide lyase 3 family.</text>
</comment>
<reference evidence="13 14" key="1">
    <citation type="submission" date="2020-08" db="EMBL/GenBank/DDBJ databases">
        <authorList>
            <person name="Koutsovoulos G."/>
            <person name="Danchin GJ E."/>
        </authorList>
    </citation>
    <scope>NUCLEOTIDE SEQUENCE [LARGE SCALE GENOMIC DNA]</scope>
</reference>
<proteinExistence type="inferred from homology"/>
<evidence type="ECO:0000256" key="5">
    <source>
        <dbReference type="ARBA" id="ARBA00012272"/>
    </source>
</evidence>
<feature type="chain" id="PRO_5028083632" description="Probable pectate lyase F" evidence="12">
    <location>
        <begin position="23"/>
        <end position="266"/>
    </location>
</feature>
<keyword evidence="8" id="KW-0106">Calcium</keyword>
<evidence type="ECO:0000256" key="3">
    <source>
        <dbReference type="ARBA" id="ARBA00004613"/>
    </source>
</evidence>
<evidence type="ECO:0000256" key="1">
    <source>
        <dbReference type="ARBA" id="ARBA00000695"/>
    </source>
</evidence>
<protein>
    <recommendedName>
        <fullName evidence="11">Probable pectate lyase F</fullName>
        <ecNumber evidence="5">4.2.2.2</ecNumber>
    </recommendedName>
</protein>
<dbReference type="SUPFAM" id="SSF51126">
    <property type="entry name" value="Pectin lyase-like"/>
    <property type="match status" value="1"/>
</dbReference>
<dbReference type="PANTHER" id="PTHR33407">
    <property type="entry name" value="PECTATE LYASE F-RELATED"/>
    <property type="match status" value="1"/>
</dbReference>
<comment type="cofactor">
    <cofactor evidence="2">
        <name>Ca(2+)</name>
        <dbReference type="ChEBI" id="CHEBI:29108"/>
    </cofactor>
</comment>
<evidence type="ECO:0000256" key="8">
    <source>
        <dbReference type="ARBA" id="ARBA00022837"/>
    </source>
</evidence>
<dbReference type="EC" id="4.2.2.2" evidence="5"/>
<gene>
    <name evidence="13" type="ORF">MENT_LOCUS8810</name>
</gene>
<dbReference type="Pfam" id="PF03211">
    <property type="entry name" value="Pectate_lyase"/>
    <property type="match status" value="1"/>
</dbReference>
<dbReference type="InterPro" id="IPR004898">
    <property type="entry name" value="Pectate_lyase_PlyH/PlyE-like"/>
</dbReference>